<evidence type="ECO:0000256" key="3">
    <source>
        <dbReference type="ARBA" id="ARBA00001954"/>
    </source>
</evidence>
<feature type="binding site" evidence="14">
    <location>
        <position position="476"/>
    </location>
    <ligand>
        <name>a divalent metal cation</name>
        <dbReference type="ChEBI" id="CHEBI:60240"/>
        <label>1</label>
    </ligand>
</feature>
<keyword evidence="7" id="KW-0813">Transport</keyword>
<feature type="domain" description="Peptidase M24" evidence="17">
    <location>
        <begin position="185"/>
        <end position="388"/>
    </location>
</feature>
<proteinExistence type="inferred from homology"/>
<evidence type="ECO:0000256" key="7">
    <source>
        <dbReference type="ARBA" id="ARBA00022448"/>
    </source>
</evidence>
<comment type="cofactor">
    <cofactor evidence="3">
        <name>Fe(2+)</name>
        <dbReference type="ChEBI" id="CHEBI:29033"/>
    </cofactor>
</comment>
<organism evidence="18 19">
    <name type="scientific">Rotaria magnacalcarata</name>
    <dbReference type="NCBI Taxonomy" id="392030"/>
    <lineage>
        <taxon>Eukaryota</taxon>
        <taxon>Metazoa</taxon>
        <taxon>Spiralia</taxon>
        <taxon>Gnathifera</taxon>
        <taxon>Rotifera</taxon>
        <taxon>Eurotatoria</taxon>
        <taxon>Bdelloidea</taxon>
        <taxon>Philodinida</taxon>
        <taxon>Philodinidae</taxon>
        <taxon>Rotaria</taxon>
    </lineage>
</organism>
<reference evidence="18" key="1">
    <citation type="submission" date="2021-02" db="EMBL/GenBank/DDBJ databases">
        <authorList>
            <person name="Nowell W R."/>
        </authorList>
    </citation>
    <scope>NUCLEOTIDE SEQUENCE</scope>
</reference>
<dbReference type="GO" id="GO:0070006">
    <property type="term" value="F:metalloaminopeptidase activity"/>
    <property type="evidence" value="ECO:0007669"/>
    <property type="project" value="UniProtKB-UniRule"/>
</dbReference>
<dbReference type="SUPFAM" id="SSF46785">
    <property type="entry name" value="Winged helix' DNA-binding domain"/>
    <property type="match status" value="1"/>
</dbReference>
<dbReference type="GO" id="GO:0006508">
    <property type="term" value="P:proteolysis"/>
    <property type="evidence" value="ECO:0007669"/>
    <property type="project" value="UniProtKB-KW"/>
</dbReference>
<name>A0A819PXG0_9BILA</name>
<sequence length="879" mass="98642">MALNNGLEEEQQKQKDIENSDDDDVDETGKLDDQSDGKAKKKRKKKKKNKSQAATNENNTEADPVANGTEAIAALSVQQDEDEKDEEGGDGDETKPAAKKKNKKKKKAAAVVTNGIHPTVSCLQQTNPPSIPICELFPGGNFPEGQILEHPTPKVPPADGSLAINRTTSEEKRMLDMAQTEIYRELRQAAECHRQTRKWVMSWVEPGMKMIDICERLENMNRLLIKEKGLEAGLAFPTGCSLNSCAAHYTPNNGDNTILQRDDVCKIDFGTHINGRIIDCAWTVAFNPKYDELLKAVRDATNTGIQTAGIDVRLCDVGEAIQEVMESHELELDGKLYPIKSIRNLQGHLIGQYHIHAGKSVPIVKGGEATRMEEGEIYAIETFGSTGKGVVHDDMEVSHYMKNFDAEQANVRNAKAKQLYSTITKNFGTLAFCRRWLDRLGESKYLLSLKSLLDAEVVNPYPPLCDIKGCYTAQFEHTIILRPTCKEVEFKLMNGFIYSVKSFVQRLSPTDFKDGFLSYKTNCYKLHYYETLTGLKFILNTDNNVGNIRDILHQLYSTIYVNYILKNPRSSASDISMSSIREASHAGSWYESDGNCLDQQLSTWLTEANGSTNSRLKARAIIAPHAGYTYSGPTAAYAYKSIDPTDIDRVFLLGPSHHYSLNTCALTNHAFYETPLYNIKIDTQISGELHKTGLFSLMNKQQDSDEHSLEMHLPYIAKVFEKKGKDFRLIPILVGSLDSSKLEKYGQLLAPYLCDPRNLFVISSDFCHWGRRFSYTPHNPEDGEIWQYIEKLDHKGMELIEKLSLPEFHSYLRSTDNTICGRYPISLLLATIEQSKKVVPSSQLPKFSMQFVKYAQSSRVKKANDSSVSYASAVLTLVG</sequence>
<dbReference type="EMBL" id="CAJOBF010002303">
    <property type="protein sequence ID" value="CAF4024939.1"/>
    <property type="molecule type" value="Genomic_DNA"/>
</dbReference>
<dbReference type="Proteomes" id="UP000663842">
    <property type="component" value="Unassembled WGS sequence"/>
</dbReference>
<evidence type="ECO:0000256" key="5">
    <source>
        <dbReference type="ARBA" id="ARBA00004555"/>
    </source>
</evidence>
<dbReference type="NCBIfam" id="TIGR04336">
    <property type="entry name" value="AmmeMemoSam_B"/>
    <property type="match status" value="1"/>
</dbReference>
<dbReference type="PANTHER" id="PTHR45777:SF2">
    <property type="entry name" value="METHIONINE AMINOPEPTIDASE 2"/>
    <property type="match status" value="1"/>
</dbReference>
<evidence type="ECO:0000256" key="4">
    <source>
        <dbReference type="ARBA" id="ARBA00004240"/>
    </source>
</evidence>
<keyword evidence="13" id="KW-0333">Golgi apparatus</keyword>
<dbReference type="InterPro" id="IPR000994">
    <property type="entry name" value="Pept_M24"/>
</dbReference>
<dbReference type="InterPro" id="IPR036005">
    <property type="entry name" value="Creatinase/aminopeptidase-like"/>
</dbReference>
<keyword evidence="9 14" id="KW-0479">Metal-binding</keyword>
<feature type="binding site" evidence="14">
    <location>
        <position position="348"/>
    </location>
    <ligand>
        <name>a divalent metal cation</name>
        <dbReference type="ChEBI" id="CHEBI:60240"/>
        <label>2</label>
        <note>catalytic</note>
    </ligand>
</feature>
<dbReference type="Pfam" id="PF01875">
    <property type="entry name" value="Memo"/>
    <property type="match status" value="1"/>
</dbReference>
<comment type="similarity">
    <text evidence="14">Belongs to the peptidase M24A family. Methionine aminopeptidase eukaryotic type 2 subfamily.</text>
</comment>
<evidence type="ECO:0000256" key="11">
    <source>
        <dbReference type="ARBA" id="ARBA00022824"/>
    </source>
</evidence>
<feature type="binding site" evidence="14">
    <location>
        <position position="268"/>
    </location>
    <ligand>
        <name>a divalent metal cation</name>
        <dbReference type="ChEBI" id="CHEBI:60240"/>
        <label>1</label>
    </ligand>
</feature>
<dbReference type="GO" id="GO:0005794">
    <property type="term" value="C:Golgi apparatus"/>
    <property type="evidence" value="ECO:0007669"/>
    <property type="project" value="UniProtKB-SubCell"/>
</dbReference>
<dbReference type="PANTHER" id="PTHR45777">
    <property type="entry name" value="METHIONINE AMINOPEPTIDASE 2"/>
    <property type="match status" value="1"/>
</dbReference>
<keyword evidence="8 14" id="KW-0645">Protease</keyword>
<dbReference type="HAMAP" id="MF_03175">
    <property type="entry name" value="MetAP_2_euk"/>
    <property type="match status" value="1"/>
</dbReference>
<comment type="caution">
    <text evidence="18">The sequence shown here is derived from an EMBL/GenBank/DDBJ whole genome shotgun (WGS) entry which is preliminary data.</text>
</comment>
<gene>
    <name evidence="18" type="ORF">UXM345_LOCUS17611</name>
</gene>
<accession>A0A819PXG0</accession>
<dbReference type="Gene3D" id="3.40.830.10">
    <property type="entry name" value="LigB-like"/>
    <property type="match status" value="1"/>
</dbReference>
<evidence type="ECO:0000313" key="18">
    <source>
        <dbReference type="EMBL" id="CAF4024939.1"/>
    </source>
</evidence>
<feature type="binding site" evidence="14">
    <location>
        <position position="356"/>
    </location>
    <ligand>
        <name>substrate</name>
    </ligand>
</feature>
<dbReference type="Gene3D" id="1.10.10.10">
    <property type="entry name" value="Winged helix-like DNA-binding domain superfamily/Winged helix DNA-binding domain"/>
    <property type="match status" value="1"/>
</dbReference>
<evidence type="ECO:0000256" key="15">
    <source>
        <dbReference type="RuleBase" id="RU003653"/>
    </source>
</evidence>
<dbReference type="InterPro" id="IPR050247">
    <property type="entry name" value="Met_Aminopeptidase_Type2"/>
</dbReference>
<dbReference type="AlphaFoldDB" id="A0A819PXG0"/>
<dbReference type="InterPro" id="IPR011012">
    <property type="entry name" value="Longin-like_dom_sf"/>
</dbReference>
<dbReference type="EC" id="3.4.11.18" evidence="14"/>
<dbReference type="Pfam" id="PF04099">
    <property type="entry name" value="Sybindin"/>
    <property type="match status" value="1"/>
</dbReference>
<evidence type="ECO:0000256" key="10">
    <source>
        <dbReference type="ARBA" id="ARBA00022801"/>
    </source>
</evidence>
<feature type="region of interest" description="Disordered" evidence="16">
    <location>
        <begin position="1"/>
        <end position="107"/>
    </location>
</feature>
<comment type="cofactor">
    <cofactor evidence="2">
        <name>Mn(2+)</name>
        <dbReference type="ChEBI" id="CHEBI:29035"/>
    </cofactor>
</comment>
<dbReference type="InterPro" id="IPR002468">
    <property type="entry name" value="Pept_M24A_MAP2"/>
</dbReference>
<dbReference type="GO" id="GO:0030008">
    <property type="term" value="C:TRAPP complex"/>
    <property type="evidence" value="ECO:0007669"/>
    <property type="project" value="InterPro"/>
</dbReference>
<comment type="catalytic activity">
    <reaction evidence="1 14 15">
        <text>Release of N-terminal amino acids, preferentially methionine, from peptides and arylamides.</text>
        <dbReference type="EC" id="3.4.11.18"/>
    </reaction>
</comment>
<feature type="compositionally biased region" description="Acidic residues" evidence="16">
    <location>
        <begin position="79"/>
        <end position="91"/>
    </location>
</feature>
<dbReference type="GO" id="GO:0046872">
    <property type="term" value="F:metal ion binding"/>
    <property type="evidence" value="ECO:0007669"/>
    <property type="project" value="UniProtKB-UniRule"/>
</dbReference>
<keyword evidence="10 14" id="KW-0378">Hydrolase</keyword>
<dbReference type="InterPro" id="IPR007233">
    <property type="entry name" value="TRAPPC"/>
</dbReference>
<dbReference type="CDD" id="cd01088">
    <property type="entry name" value="MetAP2"/>
    <property type="match status" value="1"/>
</dbReference>
<keyword evidence="14" id="KW-0963">Cytoplasm</keyword>
<comment type="function">
    <text evidence="14 15">Cotranslationally removes the N-terminal methionine from nascent proteins. The N-terminal methionine is often cleaved when the second residue in the primary sequence is small and uncharged (Met-Ala-, Cys, Gly, Pro, Ser, Thr, or Val).</text>
</comment>
<evidence type="ECO:0000313" key="19">
    <source>
        <dbReference type="Proteomes" id="UP000663842"/>
    </source>
</evidence>
<feature type="binding site" evidence="14">
    <location>
        <position position="476"/>
    </location>
    <ligand>
        <name>a divalent metal cation</name>
        <dbReference type="ChEBI" id="CHEBI:60240"/>
        <label>2</label>
        <note>catalytic</note>
    </ligand>
</feature>
<feature type="binding site" evidence="14">
    <location>
        <position position="248"/>
    </location>
    <ligand>
        <name>substrate</name>
    </ligand>
</feature>
<keyword evidence="12" id="KW-0931">ER-Golgi transport</keyword>
<dbReference type="SUPFAM" id="SSF55920">
    <property type="entry name" value="Creatinase/aminopeptidase"/>
    <property type="match status" value="1"/>
</dbReference>
<evidence type="ECO:0000256" key="13">
    <source>
        <dbReference type="ARBA" id="ARBA00023034"/>
    </source>
</evidence>
<evidence type="ECO:0000256" key="6">
    <source>
        <dbReference type="ARBA" id="ARBA00022438"/>
    </source>
</evidence>
<dbReference type="CDD" id="cd07361">
    <property type="entry name" value="MEMO_like"/>
    <property type="match status" value="1"/>
</dbReference>
<evidence type="ECO:0000256" key="9">
    <source>
        <dbReference type="ARBA" id="ARBA00022723"/>
    </source>
</evidence>
<dbReference type="InterPro" id="IPR018349">
    <property type="entry name" value="Pept_M24A_MAP2_BS"/>
</dbReference>
<dbReference type="NCBIfam" id="TIGR00501">
    <property type="entry name" value="met_pdase_II"/>
    <property type="match status" value="1"/>
</dbReference>
<feature type="binding site" evidence="14">
    <location>
        <position position="279"/>
    </location>
    <ligand>
        <name>a divalent metal cation</name>
        <dbReference type="ChEBI" id="CHEBI:60240"/>
        <label>1</label>
    </ligand>
</feature>
<keyword evidence="11" id="KW-0256">Endoplasmic reticulum</keyword>
<dbReference type="SMART" id="SM01399">
    <property type="entry name" value="Sybindin"/>
    <property type="match status" value="1"/>
</dbReference>
<feature type="binding site" evidence="14">
    <location>
        <position position="279"/>
    </location>
    <ligand>
        <name>a divalent metal cation</name>
        <dbReference type="ChEBI" id="CHEBI:60240"/>
        <label>2</label>
        <note>catalytic</note>
    </ligand>
</feature>
<comment type="subcellular location">
    <subcellularLocation>
        <location evidence="14">Cytoplasm</location>
    </subcellularLocation>
    <subcellularLocation>
        <location evidence="4">Endoplasmic reticulum</location>
    </subcellularLocation>
    <subcellularLocation>
        <location evidence="5">Golgi apparatus</location>
    </subcellularLocation>
</comment>
<dbReference type="GO" id="GO:0004239">
    <property type="term" value="F:initiator methionyl aminopeptidase activity"/>
    <property type="evidence" value="ECO:0007669"/>
    <property type="project" value="UniProtKB-UniRule"/>
</dbReference>
<feature type="compositionally biased region" description="Basic and acidic residues" evidence="16">
    <location>
        <begin position="27"/>
        <end position="38"/>
    </location>
</feature>
<evidence type="ECO:0000256" key="2">
    <source>
        <dbReference type="ARBA" id="ARBA00001936"/>
    </source>
</evidence>
<dbReference type="InterPro" id="IPR002737">
    <property type="entry name" value="MEMO1_fam"/>
</dbReference>
<feature type="binding site" evidence="14">
    <location>
        <position position="381"/>
    </location>
    <ligand>
        <name>a divalent metal cation</name>
        <dbReference type="ChEBI" id="CHEBI:60240"/>
        <label>2</label>
        <note>catalytic</note>
    </ligand>
</feature>
<dbReference type="Pfam" id="PF00557">
    <property type="entry name" value="Peptidase_M24"/>
    <property type="match status" value="1"/>
</dbReference>
<dbReference type="GO" id="GO:0016192">
    <property type="term" value="P:vesicle-mediated transport"/>
    <property type="evidence" value="ECO:0007669"/>
    <property type="project" value="UniProtKB-KW"/>
</dbReference>
<dbReference type="InterPro" id="IPR001714">
    <property type="entry name" value="Pept_M24_MAP"/>
</dbReference>
<dbReference type="InterPro" id="IPR036390">
    <property type="entry name" value="WH_DNA-bd_sf"/>
</dbReference>
<dbReference type="InterPro" id="IPR036388">
    <property type="entry name" value="WH-like_DNA-bd_sf"/>
</dbReference>
<dbReference type="PROSITE" id="PS01202">
    <property type="entry name" value="MAP_2"/>
    <property type="match status" value="1"/>
</dbReference>
<dbReference type="HAMAP" id="MF_00055">
    <property type="entry name" value="MEMO1"/>
    <property type="match status" value="1"/>
</dbReference>
<evidence type="ECO:0000256" key="14">
    <source>
        <dbReference type="HAMAP-Rule" id="MF_03175"/>
    </source>
</evidence>
<feature type="compositionally biased region" description="Basic residues" evidence="16">
    <location>
        <begin position="39"/>
        <end position="50"/>
    </location>
</feature>
<dbReference type="GO" id="GO:0005783">
    <property type="term" value="C:endoplasmic reticulum"/>
    <property type="evidence" value="ECO:0007669"/>
    <property type="project" value="UniProtKB-SubCell"/>
</dbReference>
<dbReference type="SUPFAM" id="SSF64356">
    <property type="entry name" value="SNARE-like"/>
    <property type="match status" value="1"/>
</dbReference>
<dbReference type="Gene3D" id="3.90.230.10">
    <property type="entry name" value="Creatinase/methionine aminopeptidase superfamily"/>
    <property type="match status" value="1"/>
</dbReference>
<protein>
    <recommendedName>
        <fullName evidence="14">Methionine aminopeptidase 2</fullName>
        <shortName evidence="14">MAP 2</shortName>
        <shortName evidence="14">MetAP 2</shortName>
        <ecNumber evidence="14">3.4.11.18</ecNumber>
    </recommendedName>
    <alternativeName>
        <fullName evidence="14">Peptidase M</fullName>
    </alternativeName>
</protein>
<comment type="cofactor">
    <cofactor evidence="14">
        <name>Co(2+)</name>
        <dbReference type="ChEBI" id="CHEBI:48828"/>
    </cofactor>
    <cofactor evidence="14">
        <name>Zn(2+)</name>
        <dbReference type="ChEBI" id="CHEBI:29105"/>
    </cofactor>
    <cofactor evidence="14">
        <name>Mn(2+)</name>
        <dbReference type="ChEBI" id="CHEBI:29035"/>
    </cofactor>
    <cofactor evidence="14">
        <name>Fe(2+)</name>
        <dbReference type="ChEBI" id="CHEBI:29033"/>
    </cofactor>
    <text evidence="14">Binds 2 divalent metal cations per subunit. Has a high-affinity and a low affinity metal-binding site. The true nature of the physiological cofactor is under debate. The enzyme is active with cobalt, zinc, manganese or divalent iron ions. Most likely, methionine aminopeptidases function as mononuclear Fe(2+)-metalloproteases under physiological conditions, and the catalytically relevant metal-binding site has been assigned to the histidine-containing high-affinity site.</text>
</comment>
<dbReference type="PRINTS" id="PR00599">
    <property type="entry name" value="MAPEPTIDASE"/>
</dbReference>
<evidence type="ECO:0000256" key="16">
    <source>
        <dbReference type="SAM" id="MobiDB-lite"/>
    </source>
</evidence>
<keyword evidence="6 14" id="KW-0031">Aminopeptidase</keyword>
<evidence type="ECO:0000256" key="1">
    <source>
        <dbReference type="ARBA" id="ARBA00000294"/>
    </source>
</evidence>
<evidence type="ECO:0000256" key="12">
    <source>
        <dbReference type="ARBA" id="ARBA00022892"/>
    </source>
</evidence>
<evidence type="ECO:0000259" key="17">
    <source>
        <dbReference type="Pfam" id="PF00557"/>
    </source>
</evidence>
<feature type="compositionally biased region" description="Basic residues" evidence="16">
    <location>
        <begin position="97"/>
        <end position="107"/>
    </location>
</feature>
<feature type="compositionally biased region" description="Polar residues" evidence="16">
    <location>
        <begin position="51"/>
        <end position="61"/>
    </location>
</feature>
<evidence type="ECO:0000256" key="8">
    <source>
        <dbReference type="ARBA" id="ARBA00022670"/>
    </source>
</evidence>